<protein>
    <submittedName>
        <fullName evidence="2">Uncharacterized protein</fullName>
    </submittedName>
</protein>
<organism evidence="2 3">
    <name type="scientific">Blepharisma stoltei</name>
    <dbReference type="NCBI Taxonomy" id="1481888"/>
    <lineage>
        <taxon>Eukaryota</taxon>
        <taxon>Sar</taxon>
        <taxon>Alveolata</taxon>
        <taxon>Ciliophora</taxon>
        <taxon>Postciliodesmatophora</taxon>
        <taxon>Heterotrichea</taxon>
        <taxon>Heterotrichida</taxon>
        <taxon>Blepharismidae</taxon>
        <taxon>Blepharisma</taxon>
    </lineage>
</organism>
<accession>A0AAU9IZC0</accession>
<proteinExistence type="predicted"/>
<feature type="compositionally biased region" description="Polar residues" evidence="1">
    <location>
        <begin position="78"/>
        <end position="89"/>
    </location>
</feature>
<name>A0AAU9IZC0_9CILI</name>
<dbReference type="AlphaFoldDB" id="A0AAU9IZC0"/>
<keyword evidence="3" id="KW-1185">Reference proteome</keyword>
<dbReference type="EMBL" id="CAJZBQ010000017">
    <property type="protein sequence ID" value="CAG9317036.1"/>
    <property type="molecule type" value="Genomic_DNA"/>
</dbReference>
<evidence type="ECO:0000313" key="3">
    <source>
        <dbReference type="Proteomes" id="UP001162131"/>
    </source>
</evidence>
<evidence type="ECO:0000256" key="1">
    <source>
        <dbReference type="SAM" id="MobiDB-lite"/>
    </source>
</evidence>
<comment type="caution">
    <text evidence="2">The sequence shown here is derived from an EMBL/GenBank/DDBJ whole genome shotgun (WGS) entry which is preliminary data.</text>
</comment>
<reference evidence="2" key="1">
    <citation type="submission" date="2021-09" db="EMBL/GenBank/DDBJ databases">
        <authorList>
            <consortium name="AG Swart"/>
            <person name="Singh M."/>
            <person name="Singh A."/>
            <person name="Seah K."/>
            <person name="Emmerich C."/>
        </authorList>
    </citation>
    <scope>NUCLEOTIDE SEQUENCE</scope>
    <source>
        <strain evidence="2">ATCC30299</strain>
    </source>
</reference>
<dbReference type="Proteomes" id="UP001162131">
    <property type="component" value="Unassembled WGS sequence"/>
</dbReference>
<feature type="region of interest" description="Disordered" evidence="1">
    <location>
        <begin position="76"/>
        <end position="97"/>
    </location>
</feature>
<sequence length="213" mass="24790">MKISKNKFPFRLPDNTHFYYKRKLREIAIDENDEKNLLSYVLQKSPLNNNKIKPIVHQNLRYGLKISKKACKVLSNLPPKTQKNSSSPKLSRLRDNDLAHDEKRYKSILSKPWKKLDRLSIISSPKSISISPIPQSRSLTPDFKYISGTPKTLFQRNFRRLRREGKESAKVYVDESVDADNDDIPSKNHHQGKSSVFEIDKIYNEYETNGQIS</sequence>
<evidence type="ECO:0000313" key="2">
    <source>
        <dbReference type="EMBL" id="CAG9317036.1"/>
    </source>
</evidence>
<gene>
    <name evidence="2" type="ORF">BSTOLATCC_MIC17662</name>
</gene>